<dbReference type="PANTHER" id="PTHR33362:SF7">
    <property type="entry name" value="SLL1103 PROTEIN"/>
    <property type="match status" value="1"/>
</dbReference>
<keyword evidence="4 7" id="KW-0812">Transmembrane</keyword>
<sequence>MGWEIDIVWLTVLMFGSLLLLLMAGLPLAFVTGGLACVFLFLFGDSQMLNILPSRIFPLMTNYQLSAIPMFILMASILERAGIIEELYDMVYKILGGLRGGLAISTIIASTLLAAMCGVIGATEVTMGMIALPAMIRRRYHPTIACGSILAGGTLGILIPPSILAILFAVIAQQSVGELFIGAVVPGLILSGMYILYVSVMTTFKPELGPPLPPEERIGTREKIRLLSHMGAPLALVTLVLGIIFAGIATPVEAAGVGTFGALVVAAMHRRLTLENVRQAAISTLRVTGMVLWIIFGATLFVGFYVVNGGQEFVNDTIVGTGLGPYGILTLMMVILVILGMFLDWVGILLLAVPIFIPLLGTMSFDGVFGLPGVAPKEMALWFGVVYMVNMQMSFISPPFGYALFYLKSVAPPEVTMGQIYRSSMPFLILQAVGLAICIIFPEVVLWLPRQVYG</sequence>
<dbReference type="PIRSF" id="PIRSF006066">
    <property type="entry name" value="HI0050"/>
    <property type="match status" value="1"/>
</dbReference>
<comment type="caution">
    <text evidence="9">The sequence shown here is derived from an EMBL/GenBank/DDBJ whole genome shotgun (WGS) entry which is preliminary data.</text>
</comment>
<gene>
    <name evidence="9" type="ORF">ENI96_07770</name>
</gene>
<feature type="transmembrane region" description="Helical" evidence="7">
    <location>
        <begin position="179"/>
        <end position="200"/>
    </location>
</feature>
<dbReference type="PANTHER" id="PTHR33362">
    <property type="entry name" value="SIALIC ACID TRAP TRANSPORTER PERMEASE PROTEIN SIAT-RELATED"/>
    <property type="match status" value="1"/>
</dbReference>
<feature type="transmembrane region" description="Helical" evidence="7">
    <location>
        <begin position="56"/>
        <end position="78"/>
    </location>
</feature>
<evidence type="ECO:0000256" key="1">
    <source>
        <dbReference type="ARBA" id="ARBA00004429"/>
    </source>
</evidence>
<keyword evidence="7" id="KW-0813">Transport</keyword>
<keyword evidence="5 7" id="KW-1133">Transmembrane helix</keyword>
<dbReference type="Pfam" id="PF06808">
    <property type="entry name" value="DctM"/>
    <property type="match status" value="1"/>
</dbReference>
<evidence type="ECO:0000256" key="6">
    <source>
        <dbReference type="ARBA" id="ARBA00023136"/>
    </source>
</evidence>
<organism evidence="9">
    <name type="scientific">Sedimenticola thiotaurini</name>
    <dbReference type="NCBI Taxonomy" id="1543721"/>
    <lineage>
        <taxon>Bacteria</taxon>
        <taxon>Pseudomonadati</taxon>
        <taxon>Pseudomonadota</taxon>
        <taxon>Gammaproteobacteria</taxon>
        <taxon>Chromatiales</taxon>
        <taxon>Sedimenticolaceae</taxon>
        <taxon>Sedimenticola</taxon>
    </lineage>
</organism>
<evidence type="ECO:0000256" key="7">
    <source>
        <dbReference type="RuleBase" id="RU369079"/>
    </source>
</evidence>
<dbReference type="Proteomes" id="UP000886251">
    <property type="component" value="Unassembled WGS sequence"/>
</dbReference>
<keyword evidence="6 7" id="KW-0472">Membrane</keyword>
<evidence type="ECO:0000259" key="8">
    <source>
        <dbReference type="Pfam" id="PF06808"/>
    </source>
</evidence>
<dbReference type="GO" id="GO:0005886">
    <property type="term" value="C:plasma membrane"/>
    <property type="evidence" value="ECO:0007669"/>
    <property type="project" value="UniProtKB-SubCell"/>
</dbReference>
<feature type="transmembrane region" description="Helical" evidence="7">
    <location>
        <begin position="12"/>
        <end position="44"/>
    </location>
</feature>
<keyword evidence="3 7" id="KW-0997">Cell inner membrane</keyword>
<comment type="function">
    <text evidence="7">Part of the tripartite ATP-independent periplasmic (TRAP) transport system.</text>
</comment>
<evidence type="ECO:0000313" key="9">
    <source>
        <dbReference type="EMBL" id="HEB96314.1"/>
    </source>
</evidence>
<evidence type="ECO:0000256" key="4">
    <source>
        <dbReference type="ARBA" id="ARBA00022692"/>
    </source>
</evidence>
<feature type="transmembrane region" description="Helical" evidence="7">
    <location>
        <begin position="346"/>
        <end position="365"/>
    </location>
</feature>
<protein>
    <recommendedName>
        <fullName evidence="7">TRAP transporter large permease protein</fullName>
    </recommendedName>
</protein>
<feature type="domain" description="TRAP C4-dicarboxylate transport system permease DctM subunit" evidence="8">
    <location>
        <begin position="15"/>
        <end position="443"/>
    </location>
</feature>
<accession>A0A831RNY9</accession>
<evidence type="ECO:0000256" key="5">
    <source>
        <dbReference type="ARBA" id="ARBA00022989"/>
    </source>
</evidence>
<comment type="similarity">
    <text evidence="7">Belongs to the TRAP transporter large permease family.</text>
</comment>
<feature type="transmembrane region" description="Helical" evidence="7">
    <location>
        <begin position="385"/>
        <end position="407"/>
    </location>
</feature>
<feature type="transmembrane region" description="Helical" evidence="7">
    <location>
        <begin position="427"/>
        <end position="448"/>
    </location>
</feature>
<comment type="subcellular location">
    <subcellularLocation>
        <location evidence="1 7">Cell inner membrane</location>
        <topology evidence="1 7">Multi-pass membrane protein</topology>
    </subcellularLocation>
</comment>
<reference evidence="9" key="1">
    <citation type="journal article" date="2020" name="mSystems">
        <title>Genome- and Community-Level Interaction Insights into Carbon Utilization and Element Cycling Functions of Hydrothermarchaeota in Hydrothermal Sediment.</title>
        <authorList>
            <person name="Zhou Z."/>
            <person name="Liu Y."/>
            <person name="Xu W."/>
            <person name="Pan J."/>
            <person name="Luo Z.H."/>
            <person name="Li M."/>
        </authorList>
    </citation>
    <scope>NUCLEOTIDE SEQUENCE [LARGE SCALE GENOMIC DNA]</scope>
    <source>
        <strain evidence="9">HyVt-443</strain>
    </source>
</reference>
<dbReference type="AlphaFoldDB" id="A0A831RNY9"/>
<dbReference type="NCBIfam" id="TIGR00786">
    <property type="entry name" value="dctM"/>
    <property type="match status" value="1"/>
</dbReference>
<name>A0A831RNY9_9GAMM</name>
<feature type="transmembrane region" description="Helical" evidence="7">
    <location>
        <begin position="226"/>
        <end position="248"/>
    </location>
</feature>
<dbReference type="InterPro" id="IPR004681">
    <property type="entry name" value="TRAP_DctM"/>
</dbReference>
<evidence type="ECO:0000256" key="2">
    <source>
        <dbReference type="ARBA" id="ARBA00022475"/>
    </source>
</evidence>
<evidence type="ECO:0000256" key="3">
    <source>
        <dbReference type="ARBA" id="ARBA00022519"/>
    </source>
</evidence>
<dbReference type="InterPro" id="IPR010656">
    <property type="entry name" value="DctM"/>
</dbReference>
<keyword evidence="2" id="KW-1003">Cell membrane</keyword>
<feature type="transmembrane region" description="Helical" evidence="7">
    <location>
        <begin position="284"/>
        <end position="306"/>
    </location>
</feature>
<feature type="transmembrane region" description="Helical" evidence="7">
    <location>
        <begin position="98"/>
        <end position="123"/>
    </location>
</feature>
<dbReference type="EMBL" id="DRKP01000086">
    <property type="protein sequence ID" value="HEB96314.1"/>
    <property type="molecule type" value="Genomic_DNA"/>
</dbReference>
<comment type="subunit">
    <text evidence="7">The complex comprises the extracytoplasmic solute receptor protein and the two transmembrane proteins.</text>
</comment>
<proteinExistence type="inferred from homology"/>
<feature type="transmembrane region" description="Helical" evidence="7">
    <location>
        <begin position="144"/>
        <end position="173"/>
    </location>
</feature>
<feature type="transmembrane region" description="Helical" evidence="7">
    <location>
        <begin position="318"/>
        <end position="339"/>
    </location>
</feature>
<feature type="transmembrane region" description="Helical" evidence="7">
    <location>
        <begin position="254"/>
        <end position="272"/>
    </location>
</feature>
<dbReference type="GO" id="GO:0022857">
    <property type="term" value="F:transmembrane transporter activity"/>
    <property type="evidence" value="ECO:0007669"/>
    <property type="project" value="UniProtKB-UniRule"/>
</dbReference>